<keyword evidence="2" id="KW-1185">Reference proteome</keyword>
<organism evidence="1 2">
    <name type="scientific">Diphasiastrum complanatum</name>
    <name type="common">Issler's clubmoss</name>
    <name type="synonym">Lycopodium complanatum</name>
    <dbReference type="NCBI Taxonomy" id="34168"/>
    <lineage>
        <taxon>Eukaryota</taxon>
        <taxon>Viridiplantae</taxon>
        <taxon>Streptophyta</taxon>
        <taxon>Embryophyta</taxon>
        <taxon>Tracheophyta</taxon>
        <taxon>Lycopodiopsida</taxon>
        <taxon>Lycopodiales</taxon>
        <taxon>Lycopodiaceae</taxon>
        <taxon>Lycopodioideae</taxon>
        <taxon>Diphasiastrum</taxon>
    </lineage>
</organism>
<gene>
    <name evidence="1" type="ORF">O6H91_11G030900</name>
</gene>
<proteinExistence type="predicted"/>
<dbReference type="EMBL" id="CM055102">
    <property type="protein sequence ID" value="KAJ7538003.1"/>
    <property type="molecule type" value="Genomic_DNA"/>
</dbReference>
<sequence>MADSSSKPLRIVAISGSLRKASYSAGLVRAALELAADIPGLDIEAVSIAGLPFLNTDLEVNGKYPEAVEHFRSKVRQADGVLFASPEYNYSMSGVFKNAIDWAGRPPNV</sequence>
<evidence type="ECO:0000313" key="2">
    <source>
        <dbReference type="Proteomes" id="UP001162992"/>
    </source>
</evidence>
<dbReference type="Proteomes" id="UP001162992">
    <property type="component" value="Chromosome 11"/>
</dbReference>
<comment type="caution">
    <text evidence="1">The sequence shown here is derived from an EMBL/GenBank/DDBJ whole genome shotgun (WGS) entry which is preliminary data.</text>
</comment>
<name>A0ACC2C7F8_DIPCM</name>
<accession>A0ACC2C7F8</accession>
<reference evidence="2" key="1">
    <citation type="journal article" date="2024" name="Proc. Natl. Acad. Sci. U.S.A.">
        <title>Extraordinary preservation of gene collinearity over three hundred million years revealed in homosporous lycophytes.</title>
        <authorList>
            <person name="Li C."/>
            <person name="Wickell D."/>
            <person name="Kuo L.Y."/>
            <person name="Chen X."/>
            <person name="Nie B."/>
            <person name="Liao X."/>
            <person name="Peng D."/>
            <person name="Ji J."/>
            <person name="Jenkins J."/>
            <person name="Williams M."/>
            <person name="Shu S."/>
            <person name="Plott C."/>
            <person name="Barry K."/>
            <person name="Rajasekar S."/>
            <person name="Grimwood J."/>
            <person name="Han X."/>
            <person name="Sun S."/>
            <person name="Hou Z."/>
            <person name="He W."/>
            <person name="Dai G."/>
            <person name="Sun C."/>
            <person name="Schmutz J."/>
            <person name="Leebens-Mack J.H."/>
            <person name="Li F.W."/>
            <person name="Wang L."/>
        </authorList>
    </citation>
    <scope>NUCLEOTIDE SEQUENCE [LARGE SCALE GENOMIC DNA]</scope>
    <source>
        <strain evidence="2">cv. PW_Plant_1</strain>
    </source>
</reference>
<evidence type="ECO:0000313" key="1">
    <source>
        <dbReference type="EMBL" id="KAJ7538003.1"/>
    </source>
</evidence>
<protein>
    <submittedName>
        <fullName evidence="1">Uncharacterized protein</fullName>
    </submittedName>
</protein>